<evidence type="ECO:0000313" key="2">
    <source>
        <dbReference type="EMBL" id="ABM27648.1"/>
    </source>
</evidence>
<dbReference type="Proteomes" id="UP000009173">
    <property type="component" value="Chromosome"/>
</dbReference>
<reference evidence="3" key="1">
    <citation type="journal article" date="2009" name="Environ. Microbiol.">
        <title>Contribution of mobile genetic elements to Desulfovibrio vulgaris genome plasticity.</title>
        <authorList>
            <person name="Walker C.B."/>
            <person name="Stolyar S."/>
            <person name="Chivian D."/>
            <person name="Pinel N."/>
            <person name="Gabster J.A."/>
            <person name="Dehal P.S."/>
            <person name="He Z."/>
            <person name="Yang Z.K."/>
            <person name="Yen H.C."/>
            <person name="Zhou J."/>
            <person name="Wall J.D."/>
            <person name="Hazen T.C."/>
            <person name="Arkin A.P."/>
            <person name="Stahl D.A."/>
        </authorList>
    </citation>
    <scope>NUCLEOTIDE SEQUENCE [LARGE SCALE GENOMIC DNA]</scope>
    <source>
        <strain evidence="3">DP4</strain>
    </source>
</reference>
<evidence type="ECO:0008006" key="4">
    <source>
        <dbReference type="Google" id="ProtNLM"/>
    </source>
</evidence>
<organism evidence="2 3">
    <name type="scientific">Nitratidesulfovibrio vulgaris (strain DP4)</name>
    <name type="common">Desulfovibrio vulgaris</name>
    <dbReference type="NCBI Taxonomy" id="391774"/>
    <lineage>
        <taxon>Bacteria</taxon>
        <taxon>Pseudomonadati</taxon>
        <taxon>Thermodesulfobacteriota</taxon>
        <taxon>Desulfovibrionia</taxon>
        <taxon>Desulfovibrionales</taxon>
        <taxon>Desulfovibrionaceae</taxon>
        <taxon>Nitratidesulfovibrio</taxon>
    </lineage>
</organism>
<dbReference type="RefSeq" id="WP_011791733.1">
    <property type="nucleotide sequence ID" value="NC_008751.1"/>
</dbReference>
<feature type="chain" id="PRO_5002604100" description="Lipoprotein" evidence="1">
    <location>
        <begin position="25"/>
        <end position="125"/>
    </location>
</feature>
<proteinExistence type="predicted"/>
<sequence length="125" mass="13575" precursor="true">MKRLASLVATFAFCLAAWPTQVEARVPEDRLAACSAYAQLELASMYGAPVSLTLYNDENARLVERGEVVDGLYLREQVEIDGLLRLPDGSEQLVHCTCGLTSPGEPVGLRCVPRSQGPVQGGQRR</sequence>
<dbReference type="AlphaFoldDB" id="A0A0H3A832"/>
<name>A0A0H3A832_NITV4</name>
<keyword evidence="1" id="KW-0732">Signal</keyword>
<feature type="signal peptide" evidence="1">
    <location>
        <begin position="1"/>
        <end position="24"/>
    </location>
</feature>
<dbReference type="EMBL" id="CP000527">
    <property type="protein sequence ID" value="ABM27648.1"/>
    <property type="molecule type" value="Genomic_DNA"/>
</dbReference>
<evidence type="ECO:0000313" key="3">
    <source>
        <dbReference type="Proteomes" id="UP000009173"/>
    </source>
</evidence>
<dbReference type="HOGENOM" id="CLU_1989079_0_0_7"/>
<gene>
    <name evidence="2" type="ordered locus">Dvul_0625</name>
</gene>
<dbReference type="KEGG" id="dvl:Dvul_0625"/>
<accession>A0A0H3A832</accession>
<protein>
    <recommendedName>
        <fullName evidence="4">Lipoprotein</fullName>
    </recommendedName>
</protein>
<evidence type="ECO:0000256" key="1">
    <source>
        <dbReference type="SAM" id="SignalP"/>
    </source>
</evidence>